<feature type="domain" description="Aminodeoxyfutalosine deaminase/Imidazolonepropionase-like composite" evidence="5">
    <location>
        <begin position="27"/>
        <end position="49"/>
    </location>
</feature>
<dbReference type="Pfam" id="PF01979">
    <property type="entry name" value="Amidohydro_1"/>
    <property type="match status" value="1"/>
</dbReference>
<evidence type="ECO:0000256" key="2">
    <source>
        <dbReference type="ARBA" id="ARBA00022801"/>
    </source>
</evidence>
<organism evidence="6 7">
    <name type="scientific">Sorangium cellulosum</name>
    <name type="common">Polyangium cellulosum</name>
    <dbReference type="NCBI Taxonomy" id="56"/>
    <lineage>
        <taxon>Bacteria</taxon>
        <taxon>Pseudomonadati</taxon>
        <taxon>Myxococcota</taxon>
        <taxon>Polyangia</taxon>
        <taxon>Polyangiales</taxon>
        <taxon>Polyangiaceae</taxon>
        <taxon>Sorangium</taxon>
    </lineage>
</organism>
<dbReference type="SUPFAM" id="SSF51556">
    <property type="entry name" value="Metallo-dependent hydrolases"/>
    <property type="match status" value="1"/>
</dbReference>
<keyword evidence="1" id="KW-0479">Metal-binding</keyword>
<dbReference type="InterPro" id="IPR054418">
    <property type="entry name" value="MQNX/HUTI_composite_N"/>
</dbReference>
<evidence type="ECO:0000313" key="7">
    <source>
        <dbReference type="Proteomes" id="UP000075260"/>
    </source>
</evidence>
<evidence type="ECO:0000256" key="1">
    <source>
        <dbReference type="ARBA" id="ARBA00022723"/>
    </source>
</evidence>
<comment type="caution">
    <text evidence="6">The sequence shown here is derived from an EMBL/GenBank/DDBJ whole genome shotgun (WGS) entry which is preliminary data.</text>
</comment>
<feature type="domain" description="Amidohydrolase-related" evidence="4">
    <location>
        <begin position="62"/>
        <end position="419"/>
    </location>
</feature>
<sequence length="468" mass="50227">MEHADTLVVHAHALTMRGDGVGYVGDGAVAIEGGRIAAVGTTAELSARFTAEERIDATGHAMLPGFINAHLHSPVNVIRGVAQDVDHWLEKAYWIYYKYVNDADALARSRFTLLEGIKSGITTFLDHIAPFPGWPQAYAAAGVRGRLAASISALGMDAKLDGLYPLDPEVGDDIDAAVAFAREWNGAAEGRITVLLGPVAADVVLREHLQKIKRAADREGLMIHMHVAQGDREIAQVLARHGQRTPAYLDELGYLDDQLMAVHLTEATPDEVQLMARRGVRMMLCSSAIGLIDGIVPPALAFKQAGGMVALGSDNSACSMFNEMRLTALFNKIARRDPKVMPPWEVLRMATIDSARAIGLGDQIGSLDVGKQADLILIDLREPSLAPLLDSPVRNIVPNLVYNARGTEVKRVIVAGRTVMRDGQVLTMDERAVLEEAQAAADAIARQVASDPGHDGLALVAATRSGKL</sequence>
<dbReference type="SUPFAM" id="SSF51338">
    <property type="entry name" value="Composite domain of metallo-dependent hydrolases"/>
    <property type="match status" value="1"/>
</dbReference>
<keyword evidence="2 6" id="KW-0378">Hydrolase</keyword>
<dbReference type="Pfam" id="PF22039">
    <property type="entry name" value="HUTI_composite_bact"/>
    <property type="match status" value="1"/>
</dbReference>
<evidence type="ECO:0000259" key="5">
    <source>
        <dbReference type="Pfam" id="PF22039"/>
    </source>
</evidence>
<evidence type="ECO:0000259" key="4">
    <source>
        <dbReference type="Pfam" id="PF01979"/>
    </source>
</evidence>
<name>A0A150Q031_SORCE</name>
<dbReference type="AlphaFoldDB" id="A0A150Q031"/>
<dbReference type="Gene3D" id="2.30.40.10">
    <property type="entry name" value="Urease, subunit C, domain 1"/>
    <property type="match status" value="1"/>
</dbReference>
<dbReference type="GO" id="GO:0046872">
    <property type="term" value="F:metal ion binding"/>
    <property type="evidence" value="ECO:0007669"/>
    <property type="project" value="UniProtKB-KW"/>
</dbReference>
<keyword evidence="3" id="KW-0862">Zinc</keyword>
<reference evidence="6 7" key="1">
    <citation type="submission" date="2014-02" db="EMBL/GenBank/DDBJ databases">
        <title>The small core and large imbalanced accessory genome model reveals a collaborative survival strategy of Sorangium cellulosum strains in nature.</title>
        <authorList>
            <person name="Han K."/>
            <person name="Peng R."/>
            <person name="Blom J."/>
            <person name="Li Y.-Z."/>
        </authorList>
    </citation>
    <scope>NUCLEOTIDE SEQUENCE [LARGE SCALE GENOMIC DNA]</scope>
    <source>
        <strain evidence="6 7">So0008-312</strain>
    </source>
</reference>
<dbReference type="EMBL" id="JEMA01001212">
    <property type="protein sequence ID" value="KYF61173.1"/>
    <property type="molecule type" value="Genomic_DNA"/>
</dbReference>
<dbReference type="InterPro" id="IPR032466">
    <property type="entry name" value="Metal_Hydrolase"/>
</dbReference>
<dbReference type="PANTHER" id="PTHR43794:SF11">
    <property type="entry name" value="AMIDOHYDROLASE-RELATED DOMAIN-CONTAINING PROTEIN"/>
    <property type="match status" value="1"/>
</dbReference>
<dbReference type="InterPro" id="IPR006680">
    <property type="entry name" value="Amidohydro-rel"/>
</dbReference>
<dbReference type="OrthoDB" id="9807210at2"/>
<protein>
    <submittedName>
        <fullName evidence="6">Amidohydrolase</fullName>
    </submittedName>
</protein>
<dbReference type="InterPro" id="IPR050287">
    <property type="entry name" value="MTA/SAH_deaminase"/>
</dbReference>
<dbReference type="RefSeq" id="WP_061613161.1">
    <property type="nucleotide sequence ID" value="NZ_JEMA01001212.1"/>
</dbReference>
<dbReference type="Gene3D" id="3.20.20.140">
    <property type="entry name" value="Metal-dependent hydrolases"/>
    <property type="match status" value="1"/>
</dbReference>
<gene>
    <name evidence="6" type="ORF">BE15_43945</name>
</gene>
<dbReference type="GO" id="GO:0016810">
    <property type="term" value="F:hydrolase activity, acting on carbon-nitrogen (but not peptide) bonds"/>
    <property type="evidence" value="ECO:0007669"/>
    <property type="project" value="InterPro"/>
</dbReference>
<accession>A0A150Q031</accession>
<evidence type="ECO:0000256" key="3">
    <source>
        <dbReference type="ARBA" id="ARBA00022833"/>
    </source>
</evidence>
<dbReference type="Proteomes" id="UP000075260">
    <property type="component" value="Unassembled WGS sequence"/>
</dbReference>
<evidence type="ECO:0000313" key="6">
    <source>
        <dbReference type="EMBL" id="KYF61173.1"/>
    </source>
</evidence>
<proteinExistence type="predicted"/>
<dbReference type="PANTHER" id="PTHR43794">
    <property type="entry name" value="AMINOHYDROLASE SSNA-RELATED"/>
    <property type="match status" value="1"/>
</dbReference>
<dbReference type="InterPro" id="IPR011059">
    <property type="entry name" value="Metal-dep_hydrolase_composite"/>
</dbReference>